<dbReference type="HOGENOM" id="CLU_818909_0_0_1"/>
<gene>
    <name evidence="2" type="ORF">CLUG_04951</name>
</gene>
<organism evidence="2 3">
    <name type="scientific">Clavispora lusitaniae (strain ATCC 42720)</name>
    <name type="common">Yeast</name>
    <name type="synonym">Candida lusitaniae</name>
    <dbReference type="NCBI Taxonomy" id="306902"/>
    <lineage>
        <taxon>Eukaryota</taxon>
        <taxon>Fungi</taxon>
        <taxon>Dikarya</taxon>
        <taxon>Ascomycota</taxon>
        <taxon>Saccharomycotina</taxon>
        <taxon>Pichiomycetes</taxon>
        <taxon>Metschnikowiaceae</taxon>
        <taxon>Clavispora</taxon>
    </lineage>
</organism>
<dbReference type="KEGG" id="clu:CLUG_04951"/>
<accession>C4YA13</accession>
<evidence type="ECO:0000313" key="2">
    <source>
        <dbReference type="EMBL" id="EEQ40823.1"/>
    </source>
</evidence>
<proteinExistence type="predicted"/>
<sequence length="339" mass="37105">MGIQAERKHAVCPTAIKTYNYQRIWHCALPPMKFLHPAKLVLVASLVALALASEPAAQADSAQLQEQAPQPVEANQHGQKEQPRSVDSHAEFSQAELSSVEFSSQDLSSQDLSSSDLSSQAADAFRAASQLHALSRDPEPDGQTYLIRGLEDFRHKSVAELLRNKENSFRISKTSRIVYYDTDADTWYLHHFLRRNRTVSSSAPDTPVRVPVSSCIDMTQSSGGYISPNVEVTVSVSRGLSISAGLGGLVDTNTGAALAQAVSFSGAVTCNVPGGHYAQMFVRPYYHEVPRGRRVPVQYHRKVGLVESGEWEETEPFRELVVRAPLVECAVGGREVCAQ</sequence>
<dbReference type="AlphaFoldDB" id="C4YA13"/>
<protein>
    <submittedName>
        <fullName evidence="2">Uncharacterized protein</fullName>
    </submittedName>
</protein>
<reference evidence="2 3" key="1">
    <citation type="journal article" date="2009" name="Nature">
        <title>Evolution of pathogenicity and sexual reproduction in eight Candida genomes.</title>
        <authorList>
            <person name="Butler G."/>
            <person name="Rasmussen M.D."/>
            <person name="Lin M.F."/>
            <person name="Santos M.A."/>
            <person name="Sakthikumar S."/>
            <person name="Munro C.A."/>
            <person name="Rheinbay E."/>
            <person name="Grabherr M."/>
            <person name="Forche A."/>
            <person name="Reedy J.L."/>
            <person name="Agrafioti I."/>
            <person name="Arnaud M.B."/>
            <person name="Bates S."/>
            <person name="Brown A.J."/>
            <person name="Brunke S."/>
            <person name="Costanzo M.C."/>
            <person name="Fitzpatrick D.A."/>
            <person name="de Groot P.W."/>
            <person name="Harris D."/>
            <person name="Hoyer L.L."/>
            <person name="Hube B."/>
            <person name="Klis F.M."/>
            <person name="Kodira C."/>
            <person name="Lennard N."/>
            <person name="Logue M.E."/>
            <person name="Martin R."/>
            <person name="Neiman A.M."/>
            <person name="Nikolaou E."/>
            <person name="Quail M.A."/>
            <person name="Quinn J."/>
            <person name="Santos M.C."/>
            <person name="Schmitzberger F.F."/>
            <person name="Sherlock G."/>
            <person name="Shah P."/>
            <person name="Silverstein K.A."/>
            <person name="Skrzypek M.S."/>
            <person name="Soll D."/>
            <person name="Staggs R."/>
            <person name="Stansfield I."/>
            <person name="Stumpf M.P."/>
            <person name="Sudbery P.E."/>
            <person name="Srikantha T."/>
            <person name="Zeng Q."/>
            <person name="Berman J."/>
            <person name="Berriman M."/>
            <person name="Heitman J."/>
            <person name="Gow N.A."/>
            <person name="Lorenz M.C."/>
            <person name="Birren B.W."/>
            <person name="Kellis M."/>
            <person name="Cuomo C.A."/>
        </authorList>
    </citation>
    <scope>NUCLEOTIDE SEQUENCE [LARGE SCALE GENOMIC DNA]</scope>
    <source>
        <strain evidence="2 3">ATCC 42720</strain>
    </source>
</reference>
<dbReference type="EMBL" id="CH408081">
    <property type="protein sequence ID" value="EEQ40823.1"/>
    <property type="molecule type" value="Genomic_DNA"/>
</dbReference>
<dbReference type="InParanoid" id="C4YA13"/>
<evidence type="ECO:0000313" key="3">
    <source>
        <dbReference type="Proteomes" id="UP000007703"/>
    </source>
</evidence>
<name>C4YA13_CLAL4</name>
<dbReference type="VEuPathDB" id="FungiDB:CLUG_04951"/>
<dbReference type="GeneID" id="8495398"/>
<feature type="region of interest" description="Disordered" evidence="1">
    <location>
        <begin position="60"/>
        <end position="90"/>
    </location>
</feature>
<dbReference type="Proteomes" id="UP000007703">
    <property type="component" value="Unassembled WGS sequence"/>
</dbReference>
<feature type="compositionally biased region" description="Basic and acidic residues" evidence="1">
    <location>
        <begin position="78"/>
        <end position="90"/>
    </location>
</feature>
<evidence type="ECO:0000256" key="1">
    <source>
        <dbReference type="SAM" id="MobiDB-lite"/>
    </source>
</evidence>